<evidence type="ECO:0000256" key="3">
    <source>
        <dbReference type="ARBA" id="ARBA00022741"/>
    </source>
</evidence>
<keyword evidence="6" id="KW-1185">Reference proteome</keyword>
<keyword evidence="3" id="KW-0547">Nucleotide-binding</keyword>
<dbReference type="GO" id="GO:0055085">
    <property type="term" value="P:transmembrane transport"/>
    <property type="evidence" value="ECO:0007669"/>
    <property type="project" value="UniProtKB-ARBA"/>
</dbReference>
<dbReference type="FunFam" id="3.40.50.300:FF:000016">
    <property type="entry name" value="Oligopeptide ABC transporter ATP-binding component"/>
    <property type="match status" value="1"/>
</dbReference>
<reference evidence="6" key="1">
    <citation type="submission" date="2015-07" db="EMBL/GenBank/DDBJ databases">
        <title>Fjat-10053 dsm26.</title>
        <authorList>
            <person name="Liu B."/>
            <person name="Wang J."/>
            <person name="Zhu Y."/>
            <person name="Liu G."/>
            <person name="Chen Q."/>
            <person name="Chen Z."/>
            <person name="Lan J."/>
            <person name="Che J."/>
            <person name="Ge C."/>
            <person name="Shi H."/>
            <person name="Pan Z."/>
            <person name="Liu X."/>
        </authorList>
    </citation>
    <scope>NUCLEOTIDE SEQUENCE [LARGE SCALE GENOMIC DNA]</scope>
    <source>
        <strain evidence="6">DSM 26</strain>
    </source>
</reference>
<dbReference type="RefSeq" id="WP_050352106.1">
    <property type="nucleotide sequence ID" value="NZ_CP073011.1"/>
</dbReference>
<dbReference type="EMBL" id="LGTO01000007">
    <property type="protein sequence ID" value="KNE19563.1"/>
    <property type="molecule type" value="Genomic_DNA"/>
</dbReference>
<name>A0A0L0QMV8_VIRPA</name>
<dbReference type="OrthoDB" id="9802264at2"/>
<dbReference type="GeneID" id="66871414"/>
<dbReference type="Gene3D" id="3.40.50.300">
    <property type="entry name" value="P-loop containing nucleotide triphosphate hydrolases"/>
    <property type="match status" value="1"/>
</dbReference>
<proteinExistence type="inferred from homology"/>
<dbReference type="InterPro" id="IPR003439">
    <property type="entry name" value="ABC_transporter-like_ATP-bd"/>
</dbReference>
<dbReference type="NCBIfam" id="TIGR01727">
    <property type="entry name" value="oligo_HPY"/>
    <property type="match status" value="1"/>
</dbReference>
<dbReference type="PATRIC" id="fig|1473.5.peg.1400"/>
<dbReference type="GO" id="GO:0005524">
    <property type="term" value="F:ATP binding"/>
    <property type="evidence" value="ECO:0007669"/>
    <property type="project" value="UniProtKB-KW"/>
</dbReference>
<comment type="caution">
    <text evidence="5">The sequence shown here is derived from an EMBL/GenBank/DDBJ whole genome shotgun (WGS) entry which is preliminary data.</text>
</comment>
<evidence type="ECO:0000256" key="4">
    <source>
        <dbReference type="ARBA" id="ARBA00022840"/>
    </source>
</evidence>
<dbReference type="InterPro" id="IPR050319">
    <property type="entry name" value="ABC_transp_ATP-bind"/>
</dbReference>
<evidence type="ECO:0000256" key="1">
    <source>
        <dbReference type="ARBA" id="ARBA00005417"/>
    </source>
</evidence>
<evidence type="ECO:0000313" key="5">
    <source>
        <dbReference type="EMBL" id="KNE19563.1"/>
    </source>
</evidence>
<keyword evidence="2" id="KW-0813">Transport</keyword>
<dbReference type="SUPFAM" id="SSF52540">
    <property type="entry name" value="P-loop containing nucleoside triphosphate hydrolases"/>
    <property type="match status" value="1"/>
</dbReference>
<dbReference type="InterPro" id="IPR017871">
    <property type="entry name" value="ABC_transporter-like_CS"/>
</dbReference>
<dbReference type="CDD" id="cd03257">
    <property type="entry name" value="ABC_NikE_OppD_transporters"/>
    <property type="match status" value="1"/>
</dbReference>
<organism evidence="5 6">
    <name type="scientific">Virgibacillus pantothenticus</name>
    <dbReference type="NCBI Taxonomy" id="1473"/>
    <lineage>
        <taxon>Bacteria</taxon>
        <taxon>Bacillati</taxon>
        <taxon>Bacillota</taxon>
        <taxon>Bacilli</taxon>
        <taxon>Bacillales</taxon>
        <taxon>Bacillaceae</taxon>
        <taxon>Virgibacillus</taxon>
    </lineage>
</organism>
<dbReference type="Pfam" id="PF00005">
    <property type="entry name" value="ABC_tran"/>
    <property type="match status" value="1"/>
</dbReference>
<gene>
    <name evidence="5" type="ORF">AFK71_13905</name>
</gene>
<evidence type="ECO:0000313" key="6">
    <source>
        <dbReference type="Proteomes" id="UP000036780"/>
    </source>
</evidence>
<sequence>MTKPLIEVENVKKYYKQTRRQWWGKDTLIKAVNGISFTLYEGETFGLVGESGSGKTTTGQLIVQLLKQTGGRVRFKGKDVSSFSAKQLKAWRKEVQIVFQDPYSSLNPKKTVQWILHEPLALHKLGDKASRYKKMAQTLSDVGLDKSYLSRYPHELSGGQRQRVAIAAAIILEPQFIVIDEGVSALDVSVQAQILNLLKDLQQQYHLTYLFISHDLNVVQYFCDRIAVMYLGEIVELGKTAEIVKTQQHPYSEALFSAIPTLGNSSAVMQIEGDIPDASQLPEGCPFQSRCPYVYELCKREKPVFQTINDGHLAACHRIQQREEEERVL</sequence>
<dbReference type="SMART" id="SM00382">
    <property type="entry name" value="AAA"/>
    <property type="match status" value="1"/>
</dbReference>
<dbReference type="Pfam" id="PF08352">
    <property type="entry name" value="oligo_HPY"/>
    <property type="match status" value="1"/>
</dbReference>
<dbReference type="GO" id="GO:0016887">
    <property type="term" value="F:ATP hydrolysis activity"/>
    <property type="evidence" value="ECO:0007669"/>
    <property type="project" value="InterPro"/>
</dbReference>
<dbReference type="Proteomes" id="UP000036780">
    <property type="component" value="Unassembled WGS sequence"/>
</dbReference>
<dbReference type="GO" id="GO:0015833">
    <property type="term" value="P:peptide transport"/>
    <property type="evidence" value="ECO:0007669"/>
    <property type="project" value="InterPro"/>
</dbReference>
<accession>A0A0L0QMV8</accession>
<dbReference type="PROSITE" id="PS50893">
    <property type="entry name" value="ABC_TRANSPORTER_2"/>
    <property type="match status" value="1"/>
</dbReference>
<evidence type="ECO:0000256" key="2">
    <source>
        <dbReference type="ARBA" id="ARBA00022448"/>
    </source>
</evidence>
<dbReference type="InterPro" id="IPR003593">
    <property type="entry name" value="AAA+_ATPase"/>
</dbReference>
<protein>
    <submittedName>
        <fullName evidence="5">Uncharacterized protein</fullName>
    </submittedName>
</protein>
<dbReference type="InterPro" id="IPR027417">
    <property type="entry name" value="P-loop_NTPase"/>
</dbReference>
<dbReference type="InterPro" id="IPR013563">
    <property type="entry name" value="Oligopep_ABC_C"/>
</dbReference>
<comment type="similarity">
    <text evidence="1">Belongs to the ABC transporter superfamily.</text>
</comment>
<dbReference type="PANTHER" id="PTHR43776">
    <property type="entry name" value="TRANSPORT ATP-BINDING PROTEIN"/>
    <property type="match status" value="1"/>
</dbReference>
<dbReference type="PROSITE" id="PS00211">
    <property type="entry name" value="ABC_TRANSPORTER_1"/>
    <property type="match status" value="1"/>
</dbReference>
<dbReference type="AlphaFoldDB" id="A0A0L0QMV8"/>
<keyword evidence="4" id="KW-0067">ATP-binding</keyword>